<evidence type="ECO:0008006" key="3">
    <source>
        <dbReference type="Google" id="ProtNLM"/>
    </source>
</evidence>
<dbReference type="KEGG" id="sfol:H3H32_27570"/>
<proteinExistence type="predicted"/>
<organism evidence="1 2">
    <name type="scientific">Spirosoma foliorum</name>
    <dbReference type="NCBI Taxonomy" id="2710596"/>
    <lineage>
        <taxon>Bacteria</taxon>
        <taxon>Pseudomonadati</taxon>
        <taxon>Bacteroidota</taxon>
        <taxon>Cytophagia</taxon>
        <taxon>Cytophagales</taxon>
        <taxon>Cytophagaceae</taxon>
        <taxon>Spirosoma</taxon>
    </lineage>
</organism>
<evidence type="ECO:0000313" key="2">
    <source>
        <dbReference type="Proteomes" id="UP000515369"/>
    </source>
</evidence>
<keyword evidence="2" id="KW-1185">Reference proteome</keyword>
<reference evidence="1 2" key="1">
    <citation type="submission" date="2020-07" db="EMBL/GenBank/DDBJ databases">
        <title>Spirosoma foliorum sp. nov., isolated from the leaves on the Nejang mountain Korea, Republic of.</title>
        <authorList>
            <person name="Ho H."/>
            <person name="Lee Y.-J."/>
            <person name="Nurcahyanto D.-A."/>
            <person name="Kim S.-G."/>
        </authorList>
    </citation>
    <scope>NUCLEOTIDE SEQUENCE [LARGE SCALE GENOMIC DNA]</scope>
    <source>
        <strain evidence="1 2">PL0136</strain>
    </source>
</reference>
<evidence type="ECO:0000313" key="1">
    <source>
        <dbReference type="EMBL" id="QMW01681.1"/>
    </source>
</evidence>
<dbReference type="EMBL" id="CP059732">
    <property type="protein sequence ID" value="QMW01681.1"/>
    <property type="molecule type" value="Genomic_DNA"/>
</dbReference>
<gene>
    <name evidence="1" type="ORF">H3H32_27570</name>
</gene>
<name>A0A7G5GS39_9BACT</name>
<sequence length="139" mass="15932">MYYDKPRPCDYRRADAAEEQLRARIQATFDALQAMGYDLQQVKWGFADEVAAQLHSNNARFWAFEPHLSRVVNTDRGSQSFFGFYGINGVSHLVDLADGKMEAIQQALLGVKAQQTDCRALVVFWDNVRSHKCLETWEL</sequence>
<protein>
    <recommendedName>
        <fullName evidence="3">Tc1-like transposase DDE domain-containing protein</fullName>
    </recommendedName>
</protein>
<dbReference type="AlphaFoldDB" id="A0A7G5GS39"/>
<dbReference type="Proteomes" id="UP000515369">
    <property type="component" value="Chromosome"/>
</dbReference>
<dbReference type="RefSeq" id="WP_182458960.1">
    <property type="nucleotide sequence ID" value="NZ_CP059732.1"/>
</dbReference>
<accession>A0A7G5GS39</accession>